<accession>A0A0A9DF90</accession>
<evidence type="ECO:0000313" key="1">
    <source>
        <dbReference type="EMBL" id="JAD84300.1"/>
    </source>
</evidence>
<name>A0A0A9DF90_ARUDO</name>
<organism evidence="1">
    <name type="scientific">Arundo donax</name>
    <name type="common">Giant reed</name>
    <name type="synonym">Donax arundinaceus</name>
    <dbReference type="NCBI Taxonomy" id="35708"/>
    <lineage>
        <taxon>Eukaryota</taxon>
        <taxon>Viridiplantae</taxon>
        <taxon>Streptophyta</taxon>
        <taxon>Embryophyta</taxon>
        <taxon>Tracheophyta</taxon>
        <taxon>Spermatophyta</taxon>
        <taxon>Magnoliopsida</taxon>
        <taxon>Liliopsida</taxon>
        <taxon>Poales</taxon>
        <taxon>Poaceae</taxon>
        <taxon>PACMAD clade</taxon>
        <taxon>Arundinoideae</taxon>
        <taxon>Arundineae</taxon>
        <taxon>Arundo</taxon>
    </lineage>
</organism>
<proteinExistence type="predicted"/>
<dbReference type="AlphaFoldDB" id="A0A0A9DF90"/>
<protein>
    <submittedName>
        <fullName evidence="1">Uncharacterized protein</fullName>
    </submittedName>
</protein>
<dbReference type="EMBL" id="GBRH01213595">
    <property type="protein sequence ID" value="JAD84300.1"/>
    <property type="molecule type" value="Transcribed_RNA"/>
</dbReference>
<reference evidence="1" key="1">
    <citation type="submission" date="2014-09" db="EMBL/GenBank/DDBJ databases">
        <authorList>
            <person name="Magalhaes I.L.F."/>
            <person name="Oliveira U."/>
            <person name="Santos F.R."/>
            <person name="Vidigal T.H.D.A."/>
            <person name="Brescovit A.D."/>
            <person name="Santos A.J."/>
        </authorList>
    </citation>
    <scope>NUCLEOTIDE SEQUENCE</scope>
    <source>
        <tissue evidence="1">Shoot tissue taken approximately 20 cm above the soil surface</tissue>
    </source>
</reference>
<reference evidence="1" key="2">
    <citation type="journal article" date="2015" name="Data Brief">
        <title>Shoot transcriptome of the giant reed, Arundo donax.</title>
        <authorList>
            <person name="Barrero R.A."/>
            <person name="Guerrero F.D."/>
            <person name="Moolhuijzen P."/>
            <person name="Goolsby J.A."/>
            <person name="Tidwell J."/>
            <person name="Bellgard S.E."/>
            <person name="Bellgard M.I."/>
        </authorList>
    </citation>
    <scope>NUCLEOTIDE SEQUENCE</scope>
    <source>
        <tissue evidence="1">Shoot tissue taken approximately 20 cm above the soil surface</tissue>
    </source>
</reference>
<sequence length="48" mass="5197">MLAMRPGEKELLVSKYITVPIFLAATCEAECRQTCVLPEDDGPAISVS</sequence>